<dbReference type="EMBL" id="JABSTR010000010">
    <property type="protein sequence ID" value="KAH9379935.1"/>
    <property type="molecule type" value="Genomic_DNA"/>
</dbReference>
<comment type="caution">
    <text evidence="1">The sequence shown here is derived from an EMBL/GenBank/DDBJ whole genome shotgun (WGS) entry which is preliminary data.</text>
</comment>
<keyword evidence="2" id="KW-1185">Reference proteome</keyword>
<evidence type="ECO:0000313" key="2">
    <source>
        <dbReference type="Proteomes" id="UP000821853"/>
    </source>
</evidence>
<reference evidence="1 2" key="1">
    <citation type="journal article" date="2020" name="Cell">
        <title>Large-Scale Comparative Analyses of Tick Genomes Elucidate Their Genetic Diversity and Vector Capacities.</title>
        <authorList>
            <consortium name="Tick Genome and Microbiome Consortium (TIGMIC)"/>
            <person name="Jia N."/>
            <person name="Wang J."/>
            <person name="Shi W."/>
            <person name="Du L."/>
            <person name="Sun Y."/>
            <person name="Zhan W."/>
            <person name="Jiang J.F."/>
            <person name="Wang Q."/>
            <person name="Zhang B."/>
            <person name="Ji P."/>
            <person name="Bell-Sakyi L."/>
            <person name="Cui X.M."/>
            <person name="Yuan T.T."/>
            <person name="Jiang B.G."/>
            <person name="Yang W.F."/>
            <person name="Lam T.T."/>
            <person name="Chang Q.C."/>
            <person name="Ding S.J."/>
            <person name="Wang X.J."/>
            <person name="Zhu J.G."/>
            <person name="Ruan X.D."/>
            <person name="Zhao L."/>
            <person name="Wei J.T."/>
            <person name="Ye R.Z."/>
            <person name="Que T.C."/>
            <person name="Du C.H."/>
            <person name="Zhou Y.H."/>
            <person name="Cheng J.X."/>
            <person name="Dai P.F."/>
            <person name="Guo W.B."/>
            <person name="Han X.H."/>
            <person name="Huang E.J."/>
            <person name="Li L.F."/>
            <person name="Wei W."/>
            <person name="Gao Y.C."/>
            <person name="Liu J.Z."/>
            <person name="Shao H.Z."/>
            <person name="Wang X."/>
            <person name="Wang C.C."/>
            <person name="Yang T.C."/>
            <person name="Huo Q.B."/>
            <person name="Li W."/>
            <person name="Chen H.Y."/>
            <person name="Chen S.E."/>
            <person name="Zhou L.G."/>
            <person name="Ni X.B."/>
            <person name="Tian J.H."/>
            <person name="Sheng Y."/>
            <person name="Liu T."/>
            <person name="Pan Y.S."/>
            <person name="Xia L.Y."/>
            <person name="Li J."/>
            <person name="Zhao F."/>
            <person name="Cao W.C."/>
        </authorList>
    </citation>
    <scope>NUCLEOTIDE SEQUENCE [LARGE SCALE GENOMIC DNA]</scope>
    <source>
        <strain evidence="1">HaeL-2018</strain>
    </source>
</reference>
<organism evidence="1 2">
    <name type="scientific">Haemaphysalis longicornis</name>
    <name type="common">Bush tick</name>
    <dbReference type="NCBI Taxonomy" id="44386"/>
    <lineage>
        <taxon>Eukaryota</taxon>
        <taxon>Metazoa</taxon>
        <taxon>Ecdysozoa</taxon>
        <taxon>Arthropoda</taxon>
        <taxon>Chelicerata</taxon>
        <taxon>Arachnida</taxon>
        <taxon>Acari</taxon>
        <taxon>Parasitiformes</taxon>
        <taxon>Ixodida</taxon>
        <taxon>Ixodoidea</taxon>
        <taxon>Ixodidae</taxon>
        <taxon>Haemaphysalinae</taxon>
        <taxon>Haemaphysalis</taxon>
    </lineage>
</organism>
<dbReference type="AlphaFoldDB" id="A0A9J6GZT5"/>
<protein>
    <submittedName>
        <fullName evidence="1">Uncharacterized protein</fullName>
    </submittedName>
</protein>
<dbReference type="Proteomes" id="UP000821853">
    <property type="component" value="Chromosome 8"/>
</dbReference>
<evidence type="ECO:0000313" key="1">
    <source>
        <dbReference type="EMBL" id="KAH9379935.1"/>
    </source>
</evidence>
<name>A0A9J6GZT5_HAELO</name>
<accession>A0A9J6GZT5</accession>
<proteinExistence type="predicted"/>
<gene>
    <name evidence="1" type="ORF">HPB48_008579</name>
</gene>
<sequence>MTVQLARTITKKHVYPMNLEKRNLPQAVQIFYPQVIAGIEHLQENRGGDSTLYVFSKADSTIHFMKTIKRWFDIHDTTYAESGQKRPISKTDNPRLFWLEQEFIAYIEAIQESSKT</sequence>
<dbReference type="VEuPathDB" id="VectorBase:HLOH_063196"/>